<accession>A0A8H7BJL8</accession>
<feature type="region of interest" description="Disordered" evidence="19">
    <location>
        <begin position="343"/>
        <end position="367"/>
    </location>
</feature>
<proteinExistence type="predicted"/>
<dbReference type="EC" id="2.1.1.354" evidence="3"/>
<keyword evidence="5" id="KW-0158">Chromosome</keyword>
<dbReference type="InterPro" id="IPR001214">
    <property type="entry name" value="SET_dom"/>
</dbReference>
<feature type="compositionally biased region" description="Polar residues" evidence="19">
    <location>
        <begin position="236"/>
        <end position="250"/>
    </location>
</feature>
<evidence type="ECO:0000256" key="18">
    <source>
        <dbReference type="PROSITE-ProRule" id="PRU00176"/>
    </source>
</evidence>
<evidence type="ECO:0000256" key="5">
    <source>
        <dbReference type="ARBA" id="ARBA00022454"/>
    </source>
</evidence>
<evidence type="ECO:0000256" key="15">
    <source>
        <dbReference type="ARBA" id="ARBA00047571"/>
    </source>
</evidence>
<dbReference type="InterPro" id="IPR000504">
    <property type="entry name" value="RRM_dom"/>
</dbReference>
<keyword evidence="10 18" id="KW-0694">RNA-binding</keyword>
<evidence type="ECO:0000256" key="7">
    <source>
        <dbReference type="ARBA" id="ARBA00022679"/>
    </source>
</evidence>
<dbReference type="CDD" id="cd00590">
    <property type="entry name" value="RRM_SF"/>
    <property type="match status" value="1"/>
</dbReference>
<feature type="region of interest" description="Disordered" evidence="19">
    <location>
        <begin position="206"/>
        <end position="280"/>
    </location>
</feature>
<sequence>MDSQWSTSKTECSLNSQIGAAATSLAKTPRNYRVIYDPELDRSKVKRSQQPIYQFEGDPEVPPPRDPRISVLGYGKTTSKGSQTYRAILQRVSYEFDANSVGPRPPHTVLISHLSPLMTESQIMTYFSVYGQVENVEIEKCPTTGGSLGLAQVTFGADALGDGHAAACRAVEKGNGRKMGSAGFVKVEFDPTGEKLKQAIAERVRPLETQDSIDDPAGKLHHGREKIRTNGDLPNVDTSLQKVSDTTVTSPIERPESAKSQSSSHHEEGEVVDEDMPAWPRRSTNPAHRYYRGRDYRTHDFAYTDDDYPRYYDERHRAYMGNAHPPPPPSQSYLPSSRYTLPPRSLEGDHYEPTRANRPASRWSRRSPSIPGIVAEAEVEVGAEAWAGKHLDITMEIMHHDQIDGKWILRGHTTGIDIVGEMTIGWLEKGEDRKYSSSVEPQPSLVISRKCLPFVRGVLEDLRKLFYYHNCVDIYHDAEDWFVVFDSLNAAKRALTAVDKQELMGHTLTITLRHPPSQKTSPTERTRNLPTKDKLTSPKDTRSSSADRTEPTAEKAVENAITTTESPVSTGSVPSSHDQPVASRQEIMHHAKRVLFEQLADVFLKDLKNRVVGPCIYDFLNPSLRKSRNRRIEGDIDGKKLNGLKSETSIKDTSNAMNFRLSEPSVDQPLSEDRGVFSLPKPTDVVIEKSLPSLNKLPKFKKRRTLVEVTDTNGKGRSEIASKRRNETSSDDDEDSDIPRWKTNHDNAFTTTWRRSSDMGLDRRRRQKHISSDSEEGEYHSGVSSSESEEDAKATSRWRKTLPNRRQPTKSLRDYISDESDIDIDKEHDAFLRRLHEDVEEKERAQDDDSFIEDDGDSKAQSKRKKRPQWSKGESTKSKRQKQLISDDEASVEEERKIGKRTQRVAVQKRAKKPKTEATTFTEWDTAMYVEPKGESNIEDGNDTMEDEDDEAQDQSAVEKALLESTISEEELALLMERDSEEETEIPEWDPFQQLHDVEDYEFLRLAILEKLRPTVEGIPSIEEELKPLDGIEGCARARGYYPIPDSVKATYLPKNKAVFDTSAVAGKMTSRTTRVNNRRLLVGMDMHKKTIADSDILKFNQLKSRKKQLRFAKSPIHDWGLFAEEHIDANDMVIEYVGEIIRQQVAEEREKKYERCGIGSSYLFRVDDDTVIDATKKGSIARFINHCCTPNCSAKIITVDKQKKIVIYANRDIEPGEEITYDYKFPIEADKIPCLCGSKFCKGT</sequence>
<feature type="domain" description="RRM" evidence="20">
    <location>
        <begin position="107"/>
        <end position="192"/>
    </location>
</feature>
<keyword evidence="6 23" id="KW-0489">Methyltransferase</keyword>
<evidence type="ECO:0000256" key="2">
    <source>
        <dbReference type="ARBA" id="ARBA00004286"/>
    </source>
</evidence>
<dbReference type="SMART" id="SM00360">
    <property type="entry name" value="RRM"/>
    <property type="match status" value="1"/>
</dbReference>
<dbReference type="PROSITE" id="PS50280">
    <property type="entry name" value="SET"/>
    <property type="match status" value="1"/>
</dbReference>
<dbReference type="Gene3D" id="2.170.270.10">
    <property type="entry name" value="SET domain"/>
    <property type="match status" value="1"/>
</dbReference>
<reference evidence="23" key="1">
    <citation type="submission" date="2020-01" db="EMBL/GenBank/DDBJ databases">
        <title>Genome Sequencing of Three Apophysomyces-Like Fungal Strains Confirms a Novel Fungal Genus in the Mucoromycota with divergent Burkholderia-like Endosymbiotic Bacteria.</title>
        <authorList>
            <person name="Stajich J.E."/>
            <person name="Macias A.M."/>
            <person name="Carter-House D."/>
            <person name="Lovett B."/>
            <person name="Kasson L.R."/>
            <person name="Berry K."/>
            <person name="Grigoriev I."/>
            <person name="Chang Y."/>
            <person name="Spatafora J."/>
            <person name="Kasson M.T."/>
        </authorList>
    </citation>
    <scope>NUCLEOTIDE SEQUENCE</scope>
    <source>
        <strain evidence="23">NRRL A-21654</strain>
    </source>
</reference>
<evidence type="ECO:0000256" key="3">
    <source>
        <dbReference type="ARBA" id="ARBA00012182"/>
    </source>
</evidence>
<dbReference type="Pfam" id="PF11767">
    <property type="entry name" value="SET_assoc"/>
    <property type="match status" value="1"/>
</dbReference>
<feature type="region of interest" description="Disordered" evidence="19">
    <location>
        <begin position="932"/>
        <end position="956"/>
    </location>
</feature>
<dbReference type="SMART" id="SM00317">
    <property type="entry name" value="SET"/>
    <property type="match status" value="1"/>
</dbReference>
<keyword evidence="8" id="KW-0949">S-adenosyl-L-methionine</keyword>
<feature type="region of interest" description="Disordered" evidence="19">
    <location>
        <begin position="708"/>
        <end position="744"/>
    </location>
</feature>
<name>A0A8H7BJL8_9FUNG</name>
<feature type="compositionally biased region" description="Polar residues" evidence="19">
    <location>
        <begin position="560"/>
        <end position="578"/>
    </location>
</feature>
<dbReference type="InterPro" id="IPR037841">
    <property type="entry name" value="SET_SETD1A/B"/>
</dbReference>
<dbReference type="OrthoDB" id="308383at2759"/>
<dbReference type="GO" id="GO:0140999">
    <property type="term" value="F:histone H3K4 trimethyltransferase activity"/>
    <property type="evidence" value="ECO:0007669"/>
    <property type="project" value="UniProtKB-EC"/>
</dbReference>
<evidence type="ECO:0000256" key="8">
    <source>
        <dbReference type="ARBA" id="ARBA00022691"/>
    </source>
</evidence>
<organism evidence="23 24">
    <name type="scientific">Apophysomyces ossiformis</name>
    <dbReference type="NCBI Taxonomy" id="679940"/>
    <lineage>
        <taxon>Eukaryota</taxon>
        <taxon>Fungi</taxon>
        <taxon>Fungi incertae sedis</taxon>
        <taxon>Mucoromycota</taxon>
        <taxon>Mucoromycotina</taxon>
        <taxon>Mucoromycetes</taxon>
        <taxon>Mucorales</taxon>
        <taxon>Mucorineae</taxon>
        <taxon>Mucoraceae</taxon>
        <taxon>Apophysomyces</taxon>
    </lineage>
</organism>
<evidence type="ECO:0000256" key="19">
    <source>
        <dbReference type="SAM" id="MobiDB-lite"/>
    </source>
</evidence>
<feature type="region of interest" description="Disordered" evidence="19">
    <location>
        <begin position="39"/>
        <end position="66"/>
    </location>
</feature>
<dbReference type="InterPro" id="IPR024636">
    <property type="entry name" value="SET_assoc"/>
</dbReference>
<comment type="catalytic activity">
    <reaction evidence="15">
        <text>L-lysyl(4)-[histone H3] + 3 S-adenosyl-L-methionine = N(6),N(6),N(6)-trimethyl-L-lysyl(4)-[histone H3] + 3 S-adenosyl-L-homocysteine + 3 H(+)</text>
        <dbReference type="Rhea" id="RHEA:60260"/>
        <dbReference type="Rhea" id="RHEA-COMP:15537"/>
        <dbReference type="Rhea" id="RHEA-COMP:15547"/>
        <dbReference type="ChEBI" id="CHEBI:15378"/>
        <dbReference type="ChEBI" id="CHEBI:29969"/>
        <dbReference type="ChEBI" id="CHEBI:57856"/>
        <dbReference type="ChEBI" id="CHEBI:59789"/>
        <dbReference type="ChEBI" id="CHEBI:61961"/>
        <dbReference type="EC" id="2.1.1.354"/>
    </reaction>
</comment>
<dbReference type="InterPro" id="IPR012677">
    <property type="entry name" value="Nucleotide-bd_a/b_plait_sf"/>
</dbReference>
<evidence type="ECO:0000256" key="10">
    <source>
        <dbReference type="ARBA" id="ARBA00022884"/>
    </source>
</evidence>
<dbReference type="InterPro" id="IPR035979">
    <property type="entry name" value="RBD_domain_sf"/>
</dbReference>
<dbReference type="InterPro" id="IPR046341">
    <property type="entry name" value="SET_dom_sf"/>
</dbReference>
<dbReference type="InterPro" id="IPR003616">
    <property type="entry name" value="Post-SET_dom"/>
</dbReference>
<evidence type="ECO:0000313" key="24">
    <source>
        <dbReference type="Proteomes" id="UP000605846"/>
    </source>
</evidence>
<feature type="region of interest" description="Disordered" evidence="19">
    <location>
        <begin position="507"/>
        <end position="579"/>
    </location>
</feature>
<dbReference type="InterPro" id="IPR044570">
    <property type="entry name" value="Set1-like"/>
</dbReference>
<evidence type="ECO:0000256" key="13">
    <source>
        <dbReference type="ARBA" id="ARBA00023242"/>
    </source>
</evidence>
<dbReference type="PANTHER" id="PTHR45814:SF2">
    <property type="entry name" value="HISTONE-LYSINE N-METHYLTRANSFERASE SETD1"/>
    <property type="match status" value="1"/>
</dbReference>
<comment type="catalytic activity">
    <reaction evidence="17">
        <text>N(6),N(6)-dimethyl-L-lysyl(4)-[histone H3] + S-adenosyl-L-methionine = N(6),N(6),N(6)-trimethyl-L-lysyl(4)-[histone H3] + S-adenosyl-L-homocysteine + H(+)</text>
        <dbReference type="Rhea" id="RHEA:60272"/>
        <dbReference type="Rhea" id="RHEA-COMP:15537"/>
        <dbReference type="Rhea" id="RHEA-COMP:15540"/>
        <dbReference type="ChEBI" id="CHEBI:15378"/>
        <dbReference type="ChEBI" id="CHEBI:57856"/>
        <dbReference type="ChEBI" id="CHEBI:59789"/>
        <dbReference type="ChEBI" id="CHEBI:61961"/>
        <dbReference type="ChEBI" id="CHEBI:61976"/>
    </reaction>
</comment>
<evidence type="ECO:0000259" key="20">
    <source>
        <dbReference type="PROSITE" id="PS50102"/>
    </source>
</evidence>
<dbReference type="AlphaFoldDB" id="A0A8H7BJL8"/>
<evidence type="ECO:0000256" key="4">
    <source>
        <dbReference type="ARBA" id="ARBA00015839"/>
    </source>
</evidence>
<keyword evidence="11" id="KW-0805">Transcription regulation</keyword>
<evidence type="ECO:0000256" key="1">
    <source>
        <dbReference type="ARBA" id="ARBA00004123"/>
    </source>
</evidence>
<comment type="caution">
    <text evidence="23">The sequence shown here is derived from an EMBL/GenBank/DDBJ whole genome shotgun (WGS) entry which is preliminary data.</text>
</comment>
<feature type="compositionally biased region" description="Basic and acidic residues" evidence="19">
    <location>
        <begin position="522"/>
        <end position="557"/>
    </location>
</feature>
<keyword evidence="13" id="KW-0539">Nucleus</keyword>
<evidence type="ECO:0000313" key="23">
    <source>
        <dbReference type="EMBL" id="KAF7725527.1"/>
    </source>
</evidence>
<feature type="domain" description="Post-SET" evidence="22">
    <location>
        <begin position="1231"/>
        <end position="1244"/>
    </location>
</feature>
<dbReference type="PANTHER" id="PTHR45814">
    <property type="entry name" value="HISTONE-LYSINE N-METHYLTRANSFERASE SETD1"/>
    <property type="match status" value="1"/>
</dbReference>
<feature type="region of interest" description="Disordered" evidence="19">
    <location>
        <begin position="837"/>
        <end position="918"/>
    </location>
</feature>
<dbReference type="PROSITE" id="PS50102">
    <property type="entry name" value="RRM"/>
    <property type="match status" value="1"/>
</dbReference>
<dbReference type="GO" id="GO:0032259">
    <property type="term" value="P:methylation"/>
    <property type="evidence" value="ECO:0007669"/>
    <property type="project" value="UniProtKB-KW"/>
</dbReference>
<gene>
    <name evidence="23" type="primary">SET1</name>
    <name evidence="23" type="ORF">EC973_009557</name>
</gene>
<evidence type="ECO:0000256" key="12">
    <source>
        <dbReference type="ARBA" id="ARBA00023163"/>
    </source>
</evidence>
<evidence type="ECO:0000256" key="16">
    <source>
        <dbReference type="ARBA" id="ARBA00047583"/>
    </source>
</evidence>
<dbReference type="Pfam" id="PF00856">
    <property type="entry name" value="SET"/>
    <property type="match status" value="1"/>
</dbReference>
<keyword evidence="12" id="KW-0804">Transcription</keyword>
<dbReference type="GO" id="GO:0005694">
    <property type="term" value="C:chromosome"/>
    <property type="evidence" value="ECO:0007669"/>
    <property type="project" value="UniProtKB-SubCell"/>
</dbReference>
<feature type="domain" description="SET" evidence="21">
    <location>
        <begin position="1108"/>
        <end position="1225"/>
    </location>
</feature>
<dbReference type="Gene3D" id="3.30.70.330">
    <property type="match status" value="1"/>
</dbReference>
<feature type="compositionally biased region" description="Basic residues" evidence="19">
    <location>
        <begin position="898"/>
        <end position="913"/>
    </location>
</feature>
<evidence type="ECO:0000259" key="22">
    <source>
        <dbReference type="PROSITE" id="PS50868"/>
    </source>
</evidence>
<dbReference type="EMBL" id="JABAYA010000095">
    <property type="protein sequence ID" value="KAF7725527.1"/>
    <property type="molecule type" value="Genomic_DNA"/>
</dbReference>
<protein>
    <recommendedName>
        <fullName evidence="4">Histone-lysine N-methyltransferase, H3 lysine-4 specific</fullName>
        <ecNumber evidence="3">2.1.1.354</ecNumber>
    </recommendedName>
    <alternativeName>
        <fullName evidence="14">SET domain-containing protein 1</fullName>
    </alternativeName>
</protein>
<evidence type="ECO:0000256" key="17">
    <source>
        <dbReference type="ARBA" id="ARBA00049129"/>
    </source>
</evidence>
<keyword evidence="7 23" id="KW-0808">Transferase</keyword>
<comment type="subcellular location">
    <subcellularLocation>
        <location evidence="2">Chromosome</location>
    </subcellularLocation>
    <subcellularLocation>
        <location evidence="1">Nucleus</location>
    </subcellularLocation>
</comment>
<keyword evidence="9" id="KW-0156">Chromatin regulator</keyword>
<evidence type="ECO:0000259" key="21">
    <source>
        <dbReference type="PROSITE" id="PS50280"/>
    </source>
</evidence>
<dbReference type="SUPFAM" id="SSF54928">
    <property type="entry name" value="RNA-binding domain, RBD"/>
    <property type="match status" value="1"/>
</dbReference>
<feature type="region of interest" description="Disordered" evidence="19">
    <location>
        <begin position="759"/>
        <end position="820"/>
    </location>
</feature>
<dbReference type="SUPFAM" id="SSF82199">
    <property type="entry name" value="SET domain"/>
    <property type="match status" value="1"/>
</dbReference>
<dbReference type="Proteomes" id="UP000605846">
    <property type="component" value="Unassembled WGS sequence"/>
</dbReference>
<dbReference type="GO" id="GO:0048188">
    <property type="term" value="C:Set1C/COMPASS complex"/>
    <property type="evidence" value="ECO:0007669"/>
    <property type="project" value="InterPro"/>
</dbReference>
<keyword evidence="24" id="KW-1185">Reference proteome</keyword>
<comment type="catalytic activity">
    <reaction evidence="16">
        <text>N(6)-methyl-L-lysyl(4)-[histone H3] + S-adenosyl-L-methionine = N(6),N(6)-dimethyl-L-lysyl(4)-[histone H3] + S-adenosyl-L-homocysteine + H(+)</text>
        <dbReference type="Rhea" id="RHEA:60268"/>
        <dbReference type="Rhea" id="RHEA-COMP:15540"/>
        <dbReference type="Rhea" id="RHEA-COMP:15543"/>
        <dbReference type="ChEBI" id="CHEBI:15378"/>
        <dbReference type="ChEBI" id="CHEBI:57856"/>
        <dbReference type="ChEBI" id="CHEBI:59789"/>
        <dbReference type="ChEBI" id="CHEBI:61929"/>
        <dbReference type="ChEBI" id="CHEBI:61976"/>
    </reaction>
</comment>
<feature type="compositionally biased region" description="Acidic residues" evidence="19">
    <location>
        <begin position="937"/>
        <end position="953"/>
    </location>
</feature>
<evidence type="ECO:0000256" key="6">
    <source>
        <dbReference type="ARBA" id="ARBA00022603"/>
    </source>
</evidence>
<feature type="compositionally biased region" description="Low complexity" evidence="19">
    <location>
        <begin position="356"/>
        <end position="367"/>
    </location>
</feature>
<feature type="compositionally biased region" description="Basic and acidic residues" evidence="19">
    <location>
        <begin position="714"/>
        <end position="728"/>
    </location>
</feature>
<dbReference type="InterPro" id="IPR024657">
    <property type="entry name" value="COMPASS_Set1_N-SET"/>
</dbReference>
<dbReference type="GO" id="GO:0003723">
    <property type="term" value="F:RNA binding"/>
    <property type="evidence" value="ECO:0007669"/>
    <property type="project" value="UniProtKB-UniRule"/>
</dbReference>
<evidence type="ECO:0000256" key="11">
    <source>
        <dbReference type="ARBA" id="ARBA00023015"/>
    </source>
</evidence>
<dbReference type="PROSITE" id="PS50868">
    <property type="entry name" value="POST_SET"/>
    <property type="match status" value="1"/>
</dbReference>
<dbReference type="SMART" id="SM01291">
    <property type="entry name" value="N-SET"/>
    <property type="match status" value="1"/>
</dbReference>
<dbReference type="CDD" id="cd19169">
    <property type="entry name" value="SET_SETD1"/>
    <property type="match status" value="1"/>
</dbReference>
<evidence type="ECO:0000256" key="14">
    <source>
        <dbReference type="ARBA" id="ARBA00030093"/>
    </source>
</evidence>
<evidence type="ECO:0000256" key="9">
    <source>
        <dbReference type="ARBA" id="ARBA00022853"/>
    </source>
</evidence>
<feature type="compositionally biased region" description="Basic and acidic residues" evidence="19">
    <location>
        <begin position="837"/>
        <end position="847"/>
    </location>
</feature>
<feature type="compositionally biased region" description="Basic and acidic residues" evidence="19">
    <location>
        <begin position="346"/>
        <end position="355"/>
    </location>
</feature>